<proteinExistence type="predicted"/>
<dbReference type="EMBL" id="JACAZH010000036">
    <property type="protein sequence ID" value="KAF7336512.1"/>
    <property type="molecule type" value="Genomic_DNA"/>
</dbReference>
<comment type="caution">
    <text evidence="2">The sequence shown here is derived from an EMBL/GenBank/DDBJ whole genome shotgun (WGS) entry which is preliminary data.</text>
</comment>
<keyword evidence="3" id="KW-1185">Reference proteome</keyword>
<dbReference type="Gene3D" id="3.30.710.10">
    <property type="entry name" value="Potassium Channel Kv1.1, Chain A"/>
    <property type="match status" value="1"/>
</dbReference>
<sequence>MADKWPHLAPTHSESYYDPHHTSGMASPQSLDAVLPTDIQRDKIHYHAEGDVIIRVEHTLFKVYKAFLTHNSSVFATMFNLPAGMGDPEGSSDDHPIVLEGEKAMDFRTVLEFLYATPVKLQIYSTAIPALLNIISLAKFSHKYEMDHWMEWVAIRKNLPLNSLIKFLVVKIF</sequence>
<dbReference type="SUPFAM" id="SSF54695">
    <property type="entry name" value="POZ domain"/>
    <property type="match status" value="1"/>
</dbReference>
<dbReference type="InterPro" id="IPR000210">
    <property type="entry name" value="BTB/POZ_dom"/>
</dbReference>
<accession>A0A8H6X8Q1</accession>
<evidence type="ECO:0000259" key="1">
    <source>
        <dbReference type="PROSITE" id="PS50097"/>
    </source>
</evidence>
<organism evidence="2 3">
    <name type="scientific">Mycena sanguinolenta</name>
    <dbReference type="NCBI Taxonomy" id="230812"/>
    <lineage>
        <taxon>Eukaryota</taxon>
        <taxon>Fungi</taxon>
        <taxon>Dikarya</taxon>
        <taxon>Basidiomycota</taxon>
        <taxon>Agaricomycotina</taxon>
        <taxon>Agaricomycetes</taxon>
        <taxon>Agaricomycetidae</taxon>
        <taxon>Agaricales</taxon>
        <taxon>Marasmiineae</taxon>
        <taxon>Mycenaceae</taxon>
        <taxon>Mycena</taxon>
    </lineage>
</organism>
<evidence type="ECO:0000313" key="3">
    <source>
        <dbReference type="Proteomes" id="UP000623467"/>
    </source>
</evidence>
<feature type="domain" description="BTB" evidence="1">
    <location>
        <begin position="50"/>
        <end position="123"/>
    </location>
</feature>
<dbReference type="SMART" id="SM00225">
    <property type="entry name" value="BTB"/>
    <property type="match status" value="1"/>
</dbReference>
<gene>
    <name evidence="2" type="ORF">MSAN_02283200</name>
</gene>
<evidence type="ECO:0000313" key="2">
    <source>
        <dbReference type="EMBL" id="KAF7336512.1"/>
    </source>
</evidence>
<protein>
    <recommendedName>
        <fullName evidence="1">BTB domain-containing protein</fullName>
    </recommendedName>
</protein>
<reference evidence="2" key="1">
    <citation type="submission" date="2020-05" db="EMBL/GenBank/DDBJ databases">
        <title>Mycena genomes resolve the evolution of fungal bioluminescence.</title>
        <authorList>
            <person name="Tsai I.J."/>
        </authorList>
    </citation>
    <scope>NUCLEOTIDE SEQUENCE</scope>
    <source>
        <strain evidence="2">160909Yilan</strain>
    </source>
</reference>
<dbReference type="InterPro" id="IPR011333">
    <property type="entry name" value="SKP1/BTB/POZ_sf"/>
</dbReference>
<dbReference type="Pfam" id="PF00651">
    <property type="entry name" value="BTB"/>
    <property type="match status" value="1"/>
</dbReference>
<dbReference type="OrthoDB" id="2367075at2759"/>
<dbReference type="Proteomes" id="UP000623467">
    <property type="component" value="Unassembled WGS sequence"/>
</dbReference>
<name>A0A8H6X8Q1_9AGAR</name>
<dbReference type="AlphaFoldDB" id="A0A8H6X8Q1"/>
<dbReference type="PROSITE" id="PS50097">
    <property type="entry name" value="BTB"/>
    <property type="match status" value="1"/>
</dbReference>
<dbReference type="CDD" id="cd18186">
    <property type="entry name" value="BTB_POZ_ZBTB_KLHL-like"/>
    <property type="match status" value="1"/>
</dbReference>